<sequence>LYEASLREVRALTHLPLRSHPNIITLLGVGWEPDLNHHDVAWPLLVLEYSEEGTLKDYQMGKPGMEFLEKMQLCEDVGRALLAIHGSGIVHGDVKSENILVFWSAEKGRMVGKVGDFGSSVLDFREDEHGGLPARTIPWNAPEHRDDIPRDRLKFTDVYSFGMLIFRVMLG</sequence>
<dbReference type="PANTHER" id="PTHR24359">
    <property type="entry name" value="SERINE/THREONINE-PROTEIN KINASE SBK1"/>
    <property type="match status" value="1"/>
</dbReference>
<dbReference type="AlphaFoldDB" id="A0A317SUU2"/>
<comment type="caution">
    <text evidence="2">The sequence shown here is derived from an EMBL/GenBank/DDBJ whole genome shotgun (WGS) entry which is preliminary data.</text>
</comment>
<dbReference type="InterPro" id="IPR011009">
    <property type="entry name" value="Kinase-like_dom_sf"/>
</dbReference>
<feature type="non-terminal residue" evidence="2">
    <location>
        <position position="1"/>
    </location>
</feature>
<dbReference type="GO" id="GO:0005524">
    <property type="term" value="F:ATP binding"/>
    <property type="evidence" value="ECO:0007669"/>
    <property type="project" value="InterPro"/>
</dbReference>
<dbReference type="PROSITE" id="PS50011">
    <property type="entry name" value="PROTEIN_KINASE_DOM"/>
    <property type="match status" value="1"/>
</dbReference>
<dbReference type="InterPro" id="IPR000719">
    <property type="entry name" value="Prot_kinase_dom"/>
</dbReference>
<dbReference type="Gene3D" id="1.10.510.10">
    <property type="entry name" value="Transferase(Phosphotransferase) domain 1"/>
    <property type="match status" value="1"/>
</dbReference>
<reference evidence="2 3" key="1">
    <citation type="submission" date="2018-03" db="EMBL/GenBank/DDBJ databases">
        <title>Genomes of Pezizomycetes fungi and the evolution of truffles.</title>
        <authorList>
            <person name="Murat C."/>
            <person name="Payen T."/>
            <person name="Noel B."/>
            <person name="Kuo A."/>
            <person name="Martin F.M."/>
        </authorList>
    </citation>
    <scope>NUCLEOTIDE SEQUENCE [LARGE SCALE GENOMIC DNA]</scope>
    <source>
        <strain evidence="2">091103-1</strain>
    </source>
</reference>
<dbReference type="STRING" id="42249.A0A317SUU2"/>
<gene>
    <name evidence="2" type="ORF">C7212DRAFT_51383</name>
</gene>
<dbReference type="Proteomes" id="UP000246991">
    <property type="component" value="Unassembled WGS sequence"/>
</dbReference>
<dbReference type="SUPFAM" id="SSF56112">
    <property type="entry name" value="Protein kinase-like (PK-like)"/>
    <property type="match status" value="1"/>
</dbReference>
<dbReference type="OrthoDB" id="626167at2759"/>
<name>A0A317SUU2_9PEZI</name>
<feature type="domain" description="Protein kinase" evidence="1">
    <location>
        <begin position="1"/>
        <end position="171"/>
    </location>
</feature>
<keyword evidence="3" id="KW-1185">Reference proteome</keyword>
<evidence type="ECO:0000259" key="1">
    <source>
        <dbReference type="PROSITE" id="PS50011"/>
    </source>
</evidence>
<dbReference type="PROSITE" id="PS00108">
    <property type="entry name" value="PROTEIN_KINASE_ST"/>
    <property type="match status" value="1"/>
</dbReference>
<dbReference type="InterPro" id="IPR008271">
    <property type="entry name" value="Ser/Thr_kinase_AS"/>
</dbReference>
<dbReference type="PANTHER" id="PTHR24359:SF1">
    <property type="entry name" value="INHIBITOR OF NUCLEAR FACTOR KAPPA-B KINASE EPSILON SUBUNIT HOMOLOG 1-RELATED"/>
    <property type="match status" value="1"/>
</dbReference>
<dbReference type="GO" id="GO:0004674">
    <property type="term" value="F:protein serine/threonine kinase activity"/>
    <property type="evidence" value="ECO:0007669"/>
    <property type="project" value="TreeGrafter"/>
</dbReference>
<keyword evidence="2" id="KW-0808">Transferase</keyword>
<protein>
    <submittedName>
        <fullName evidence="2">Kinase-like protein</fullName>
    </submittedName>
</protein>
<dbReference type="Pfam" id="PF00069">
    <property type="entry name" value="Pkinase"/>
    <property type="match status" value="1"/>
</dbReference>
<dbReference type="EMBL" id="PYWC01000016">
    <property type="protein sequence ID" value="PWW78199.1"/>
    <property type="molecule type" value="Genomic_DNA"/>
</dbReference>
<proteinExistence type="predicted"/>
<evidence type="ECO:0000313" key="3">
    <source>
        <dbReference type="Proteomes" id="UP000246991"/>
    </source>
</evidence>
<dbReference type="SMART" id="SM00220">
    <property type="entry name" value="S_TKc"/>
    <property type="match status" value="1"/>
</dbReference>
<accession>A0A317SUU2</accession>
<feature type="non-terminal residue" evidence="2">
    <location>
        <position position="171"/>
    </location>
</feature>
<organism evidence="2 3">
    <name type="scientific">Tuber magnatum</name>
    <name type="common">white Piedmont truffle</name>
    <dbReference type="NCBI Taxonomy" id="42249"/>
    <lineage>
        <taxon>Eukaryota</taxon>
        <taxon>Fungi</taxon>
        <taxon>Dikarya</taxon>
        <taxon>Ascomycota</taxon>
        <taxon>Pezizomycotina</taxon>
        <taxon>Pezizomycetes</taxon>
        <taxon>Pezizales</taxon>
        <taxon>Tuberaceae</taxon>
        <taxon>Tuber</taxon>
    </lineage>
</organism>
<evidence type="ECO:0000313" key="2">
    <source>
        <dbReference type="EMBL" id="PWW78199.1"/>
    </source>
</evidence>
<keyword evidence="2" id="KW-0418">Kinase</keyword>